<dbReference type="STRING" id="1802630.A3H26_02795"/>
<evidence type="ECO:0000256" key="1">
    <source>
        <dbReference type="SAM" id="MobiDB-lite"/>
    </source>
</evidence>
<organism evidence="2 3">
    <name type="scientific">candidate division WWE3 bacterium RIFCSPLOWO2_12_FULL_36_10</name>
    <dbReference type="NCBI Taxonomy" id="1802630"/>
    <lineage>
        <taxon>Bacteria</taxon>
        <taxon>Katanobacteria</taxon>
    </lineage>
</organism>
<dbReference type="Proteomes" id="UP000177763">
    <property type="component" value="Unassembled WGS sequence"/>
</dbReference>
<comment type="caution">
    <text evidence="2">The sequence shown here is derived from an EMBL/GenBank/DDBJ whole genome shotgun (WGS) entry which is preliminary data.</text>
</comment>
<name>A0A1F4VHH9_UNCKA</name>
<proteinExistence type="predicted"/>
<reference evidence="2 3" key="1">
    <citation type="journal article" date="2016" name="Nat. Commun.">
        <title>Thousands of microbial genomes shed light on interconnected biogeochemical processes in an aquifer system.</title>
        <authorList>
            <person name="Anantharaman K."/>
            <person name="Brown C.T."/>
            <person name="Hug L.A."/>
            <person name="Sharon I."/>
            <person name="Castelle C.J."/>
            <person name="Probst A.J."/>
            <person name="Thomas B.C."/>
            <person name="Singh A."/>
            <person name="Wilkins M.J."/>
            <person name="Karaoz U."/>
            <person name="Brodie E.L."/>
            <person name="Williams K.H."/>
            <person name="Hubbard S.S."/>
            <person name="Banfield J.F."/>
        </authorList>
    </citation>
    <scope>NUCLEOTIDE SEQUENCE [LARGE SCALE GENOMIC DNA]</scope>
</reference>
<dbReference type="EMBL" id="MEVN01000044">
    <property type="protein sequence ID" value="OGC56213.1"/>
    <property type="molecule type" value="Genomic_DNA"/>
</dbReference>
<evidence type="ECO:0008006" key="4">
    <source>
        <dbReference type="Google" id="ProtNLM"/>
    </source>
</evidence>
<gene>
    <name evidence="2" type="ORF">A3H26_02795</name>
</gene>
<accession>A0A1F4VHH9</accession>
<feature type="region of interest" description="Disordered" evidence="1">
    <location>
        <begin position="221"/>
        <end position="241"/>
    </location>
</feature>
<protein>
    <recommendedName>
        <fullName evidence="4">50S ribosomal protein L7/L12</fullName>
    </recommendedName>
</protein>
<dbReference type="AlphaFoldDB" id="A0A1F4VHH9"/>
<evidence type="ECO:0000313" key="2">
    <source>
        <dbReference type="EMBL" id="OGC56213.1"/>
    </source>
</evidence>
<evidence type="ECO:0000313" key="3">
    <source>
        <dbReference type="Proteomes" id="UP000177763"/>
    </source>
</evidence>
<sequence>MPTQPNLPSQVNQSLSKVSSALNDVERSLRHARELLSQIEKESASPSFKDIPGIEGVFDGIYMVTKDGKKFEVPSNYAAKSLLIVGDGLKMINREGRNFFKQISKVKRKLEEGMMVKKDGKWHAITPSGSYRIVDSVIEYNKVSLNDKVLVQFPEDNPTAEFAALSKVLSAQAGITTKPASTINPVSPAPLKAKPRSEVVAKPLPVKPVVAKPLPEVKIAPKPPIKPVTSVTPSLNDDDLR</sequence>